<evidence type="ECO:0000256" key="2">
    <source>
        <dbReference type="ARBA" id="ARBA00022618"/>
    </source>
</evidence>
<evidence type="ECO:0000256" key="1">
    <source>
        <dbReference type="ARBA" id="ARBA00004123"/>
    </source>
</evidence>
<dbReference type="GO" id="GO:0005634">
    <property type="term" value="C:nucleus"/>
    <property type="evidence" value="ECO:0007669"/>
    <property type="project" value="UniProtKB-SubCell"/>
</dbReference>
<accession>A0A4P9XKT4</accession>
<dbReference type="SUPFAM" id="SSF48371">
    <property type="entry name" value="ARM repeat"/>
    <property type="match status" value="1"/>
</dbReference>
<dbReference type="Gene3D" id="1.25.10.10">
    <property type="entry name" value="Leucine-rich Repeat Variant"/>
    <property type="match status" value="1"/>
</dbReference>
<evidence type="ECO:0000313" key="8">
    <source>
        <dbReference type="Proteomes" id="UP000271241"/>
    </source>
</evidence>
<evidence type="ECO:0000256" key="4">
    <source>
        <dbReference type="ARBA" id="ARBA00023242"/>
    </source>
</evidence>
<dbReference type="STRING" id="78915.A0A4P9XKT4"/>
<evidence type="ECO:0000313" key="7">
    <source>
        <dbReference type="EMBL" id="RKP06375.1"/>
    </source>
</evidence>
<dbReference type="GO" id="GO:0007064">
    <property type="term" value="P:mitotic sister chromatid cohesion"/>
    <property type="evidence" value="ECO:0007669"/>
    <property type="project" value="InterPro"/>
</dbReference>
<organism evidence="7 8">
    <name type="scientific">Thamnocephalis sphaerospora</name>
    <dbReference type="NCBI Taxonomy" id="78915"/>
    <lineage>
        <taxon>Eukaryota</taxon>
        <taxon>Fungi</taxon>
        <taxon>Fungi incertae sedis</taxon>
        <taxon>Zoopagomycota</taxon>
        <taxon>Zoopagomycotina</taxon>
        <taxon>Zoopagomycetes</taxon>
        <taxon>Zoopagales</taxon>
        <taxon>Sigmoideomycetaceae</taxon>
        <taxon>Thamnocephalis</taxon>
    </lineage>
</organism>
<keyword evidence="3" id="KW-0498">Mitosis</keyword>
<dbReference type="InterPro" id="IPR039776">
    <property type="entry name" value="Pds5"/>
</dbReference>
<feature type="compositionally biased region" description="Low complexity" evidence="6">
    <location>
        <begin position="1142"/>
        <end position="1153"/>
    </location>
</feature>
<name>A0A4P9XKT4_9FUNG</name>
<dbReference type="PANTHER" id="PTHR12663">
    <property type="entry name" value="ANDROGEN INDUCED INHIBITOR OF PROLIFERATION AS3 / PDS5-RELATED"/>
    <property type="match status" value="1"/>
</dbReference>
<keyword evidence="8" id="KW-1185">Reference proteome</keyword>
<keyword evidence="5" id="KW-0131">Cell cycle</keyword>
<comment type="subcellular location">
    <subcellularLocation>
        <location evidence="1">Nucleus</location>
    </subcellularLocation>
</comment>
<dbReference type="PANTHER" id="PTHR12663:SF0">
    <property type="entry name" value="PRECOCIOUS DISSOCIATION OF SISTERS 5, ISOFORM A"/>
    <property type="match status" value="1"/>
</dbReference>
<dbReference type="GO" id="GO:0051301">
    <property type="term" value="P:cell division"/>
    <property type="evidence" value="ECO:0007669"/>
    <property type="project" value="UniProtKB-KW"/>
</dbReference>
<dbReference type="EMBL" id="KZ992896">
    <property type="protein sequence ID" value="RKP06375.1"/>
    <property type="molecule type" value="Genomic_DNA"/>
</dbReference>
<keyword evidence="2" id="KW-0132">Cell division</keyword>
<evidence type="ECO:0000256" key="6">
    <source>
        <dbReference type="SAM" id="MobiDB-lite"/>
    </source>
</evidence>
<dbReference type="CDD" id="cd19953">
    <property type="entry name" value="PDS5"/>
    <property type="match status" value="1"/>
</dbReference>
<dbReference type="InterPro" id="IPR011989">
    <property type="entry name" value="ARM-like"/>
</dbReference>
<proteinExistence type="predicted"/>
<dbReference type="Proteomes" id="UP000271241">
    <property type="component" value="Unassembled WGS sequence"/>
</dbReference>
<evidence type="ECO:0000256" key="5">
    <source>
        <dbReference type="ARBA" id="ARBA00023306"/>
    </source>
</evidence>
<feature type="compositionally biased region" description="Basic residues" evidence="6">
    <location>
        <begin position="1189"/>
        <end position="1199"/>
    </location>
</feature>
<keyword evidence="4" id="KW-0539">Nucleus</keyword>
<sequence>MTNATTVGQQLGFRGRLLTGGRPVATSELLKQLKQLHTELAALEQDVVDTDSLSSVVRETANPALFRHKDRGVRAYTACCVADFLRLYAPNAPYSERELKEVFDLFVKQLRYIGDKKSGYTSLYLYLLESLATVKSVALVVDLQESDTIIASFFQCFFEVVCASTSQNVRTCMIDILSQLIEESNGMPQSAIDIVLGQFVSKRHAENPAAYQMACELSNTSIDRMQRYTCQYFTEVILSFGKMEGELTDAEKEEIKAAHQLVVELSKAVPGLLLSVIPQLEEELELSSPYLRTLATSVLGELFAARESSFALEYPSAWKAWLGRRNDKAVSVRITWTEYFAKLFNNHPEHSSSLNEAIIAKLLDPEERVRAAACRAVGALDIDILLQHLDQDVLTQLGQRCRDKKTLARSEAFSALGKFYRVAYARMNDDHVRQKLGWIPTEFLCVLYTGDDEMMQAFLARDIFTLDEDDTARTGRLIHVVSALDDRAKAAFRALLQRKAACMKEMEAFLVQCRELKSQESETHLQDLTKTANKLTARLPESSKAAECAVRFAQLNDAQATAAIEGCMDPASSFRMIRKREKEARKRLEQASRDISNTFAVLIRRIRYDIVNVSAIPILIRRGVTTAGETETSHASAARAILQLYAEVFPFMLKRHTRDILEYLQPGELDLAARDALRILATCSHAAPGMVAIDNNTTELLTKICQQSTPDSAKRAAMLLCFQQDNSAACDSLLQSLITGLPSSSPELLSRLSALRVIARYVPETFEPYGQQVTGFVAKELLLKPNTWSPDDMKKYKGWVDANELDMATRCKLMGMKVLTNRLIGLASDDAAEELAQPMLRLMVTALSKNGTVSDGEDTPPAVCGWVKGTAANLLLKLCRIARYDAMLSSAELLHIALTVEDTSPYVREMVVMKMLKYLRGRNLHIRFLPVLFLTAHEPQRELRDQVKGFLRQQLATLSAVSNGRLSVFELSVARLIHLLAHHPDFATDKDTLDHFAKYLAFFVETCTMPANVSFIFHIVTRLKSVRDADTEDKSENIYILSEVAQVIVRQRCTAHQWTLTTYPGEIQLPRDLFKRLPTATAAEMLRKNHLPAEYLRGTKGSPLSAKRTVENGAGKFEPAEGGAGKYLEKRRRVLPEETPLRRNAPRAARSAAKVTADLQESDEDDTHNMDVSSDSDVMAQEQPEPQPKRRSARRRTKL</sequence>
<evidence type="ECO:0000256" key="3">
    <source>
        <dbReference type="ARBA" id="ARBA00022776"/>
    </source>
</evidence>
<reference evidence="8" key="1">
    <citation type="journal article" date="2018" name="Nat. Microbiol.">
        <title>Leveraging single-cell genomics to expand the fungal tree of life.</title>
        <authorList>
            <person name="Ahrendt S.R."/>
            <person name="Quandt C.A."/>
            <person name="Ciobanu D."/>
            <person name="Clum A."/>
            <person name="Salamov A."/>
            <person name="Andreopoulos B."/>
            <person name="Cheng J.F."/>
            <person name="Woyke T."/>
            <person name="Pelin A."/>
            <person name="Henrissat B."/>
            <person name="Reynolds N.K."/>
            <person name="Benny G.L."/>
            <person name="Smith M.E."/>
            <person name="James T.Y."/>
            <person name="Grigoriev I.V."/>
        </authorList>
    </citation>
    <scope>NUCLEOTIDE SEQUENCE [LARGE SCALE GENOMIC DNA]</scope>
    <source>
        <strain evidence="8">RSA 1356</strain>
    </source>
</reference>
<feature type="region of interest" description="Disordered" evidence="6">
    <location>
        <begin position="1097"/>
        <end position="1199"/>
    </location>
</feature>
<dbReference type="Pfam" id="PF20168">
    <property type="entry name" value="PDS5"/>
    <property type="match status" value="1"/>
</dbReference>
<protein>
    <submittedName>
        <fullName evidence="7">Armadillo-type protein</fullName>
    </submittedName>
</protein>
<dbReference type="GO" id="GO:0006281">
    <property type="term" value="P:DNA repair"/>
    <property type="evidence" value="ECO:0007669"/>
    <property type="project" value="TreeGrafter"/>
</dbReference>
<dbReference type="GO" id="GO:0000785">
    <property type="term" value="C:chromatin"/>
    <property type="evidence" value="ECO:0007669"/>
    <property type="project" value="TreeGrafter"/>
</dbReference>
<dbReference type="InterPro" id="IPR016024">
    <property type="entry name" value="ARM-type_fold"/>
</dbReference>
<dbReference type="AlphaFoldDB" id="A0A4P9XKT4"/>
<gene>
    <name evidence="7" type="ORF">THASP1DRAFT_31804</name>
</gene>
<dbReference type="OrthoDB" id="200660at2759"/>